<protein>
    <submittedName>
        <fullName evidence="8">Cytochrome P450</fullName>
    </submittedName>
</protein>
<dbReference type="SUPFAM" id="SSF48264">
    <property type="entry name" value="Cytochrome P450"/>
    <property type="match status" value="1"/>
</dbReference>
<evidence type="ECO:0000256" key="4">
    <source>
        <dbReference type="ARBA" id="ARBA00022723"/>
    </source>
</evidence>
<gene>
    <name evidence="8" type="ORF">UO65_1417</name>
</gene>
<evidence type="ECO:0000256" key="5">
    <source>
        <dbReference type="ARBA" id="ARBA00023002"/>
    </source>
</evidence>
<proteinExistence type="inferred from homology"/>
<dbReference type="GO" id="GO:0016705">
    <property type="term" value="F:oxidoreductase activity, acting on paired donors, with incorporation or reduction of molecular oxygen"/>
    <property type="evidence" value="ECO:0007669"/>
    <property type="project" value="InterPro"/>
</dbReference>
<keyword evidence="3" id="KW-0349">Heme</keyword>
<dbReference type="GO" id="GO:0020037">
    <property type="term" value="F:heme binding"/>
    <property type="evidence" value="ECO:0007669"/>
    <property type="project" value="InterPro"/>
</dbReference>
<evidence type="ECO:0000256" key="6">
    <source>
        <dbReference type="ARBA" id="ARBA00023004"/>
    </source>
</evidence>
<keyword evidence="5" id="KW-0560">Oxidoreductase</keyword>
<evidence type="ECO:0000313" key="8">
    <source>
        <dbReference type="EMBL" id="EWC63203.1"/>
    </source>
</evidence>
<evidence type="ECO:0000256" key="1">
    <source>
        <dbReference type="ARBA" id="ARBA00001971"/>
    </source>
</evidence>
<evidence type="ECO:0000313" key="9">
    <source>
        <dbReference type="Proteomes" id="UP000019277"/>
    </source>
</evidence>
<keyword evidence="6" id="KW-0408">Iron</keyword>
<evidence type="ECO:0000256" key="3">
    <source>
        <dbReference type="ARBA" id="ARBA00022617"/>
    </source>
</evidence>
<dbReference type="InterPro" id="IPR001128">
    <property type="entry name" value="Cyt_P450"/>
</dbReference>
<keyword evidence="4" id="KW-0479">Metal-binding</keyword>
<dbReference type="PANTHER" id="PTHR24286">
    <property type="entry name" value="CYTOCHROME P450 26"/>
    <property type="match status" value="1"/>
</dbReference>
<dbReference type="PATRIC" id="fig|909613.9.peg.1431"/>
<evidence type="ECO:0000256" key="7">
    <source>
        <dbReference type="ARBA" id="ARBA00023033"/>
    </source>
</evidence>
<dbReference type="PANTHER" id="PTHR24286:SF24">
    <property type="entry name" value="LANOSTEROL 14-ALPHA DEMETHYLASE"/>
    <property type="match status" value="1"/>
</dbReference>
<accession>W7IS75</accession>
<dbReference type="Proteomes" id="UP000019277">
    <property type="component" value="Unassembled WGS sequence"/>
</dbReference>
<dbReference type="GO" id="GO:0005506">
    <property type="term" value="F:iron ion binding"/>
    <property type="evidence" value="ECO:0007669"/>
    <property type="project" value="InterPro"/>
</dbReference>
<dbReference type="STRING" id="909613.UO65_1417"/>
<comment type="similarity">
    <text evidence="2">Belongs to the cytochrome P450 family.</text>
</comment>
<dbReference type="InterPro" id="IPR002397">
    <property type="entry name" value="Cyt_P450_B"/>
</dbReference>
<name>W7IS75_9PSEU</name>
<dbReference type="GO" id="GO:0004497">
    <property type="term" value="F:monooxygenase activity"/>
    <property type="evidence" value="ECO:0007669"/>
    <property type="project" value="UniProtKB-KW"/>
</dbReference>
<evidence type="ECO:0000256" key="2">
    <source>
        <dbReference type="ARBA" id="ARBA00010617"/>
    </source>
</evidence>
<dbReference type="InterPro" id="IPR036396">
    <property type="entry name" value="Cyt_P450_sf"/>
</dbReference>
<comment type="caution">
    <text evidence="8">The sequence shown here is derived from an EMBL/GenBank/DDBJ whole genome shotgun (WGS) entry which is preliminary data.</text>
</comment>
<dbReference type="Pfam" id="PF00067">
    <property type="entry name" value="p450"/>
    <property type="match status" value="1"/>
</dbReference>
<dbReference type="GO" id="GO:0016125">
    <property type="term" value="P:sterol metabolic process"/>
    <property type="evidence" value="ECO:0007669"/>
    <property type="project" value="TreeGrafter"/>
</dbReference>
<dbReference type="PRINTS" id="PR00359">
    <property type="entry name" value="BP450"/>
</dbReference>
<sequence>MLTKGYAWLPDRLRAENAPVVRTRLMGQRAVCIHGVDAARLFYDERNVHRHGALPEPVKSTLFGHGAVHTLDAADHRRRKSLFTGLLMNREGITDLVERTTAAWDATVANWVVDRPVTLFEEASRVLTEAVFAWVGLPLPPEEVAPVAADLVTMVDGFATPAPRHFKARAARGRQEKRLADIITGIRDGSVEVAPDSAVRAVASHVDERGDLLEPRVAAVEVLNIVRPTVAISWFLTFTGHALHRWPGTRARLARGDREYAVAFAHEVRRFYPFAPFLGGLAARDLTFHGQEIPKGAMVLLDVYGHNHDPALFPDPYTFSPERFLDREIGAFELIPQGGGDPRTGHRCPGEDIVITILAALAPRLARLDHAVPEQDLDIPLNRIPTLPRSRFTLARTEHEEWALDTALTPSG</sequence>
<organism evidence="8 9">
    <name type="scientific">Actinokineospora spheciospongiae</name>
    <dbReference type="NCBI Taxonomy" id="909613"/>
    <lineage>
        <taxon>Bacteria</taxon>
        <taxon>Bacillati</taxon>
        <taxon>Actinomycetota</taxon>
        <taxon>Actinomycetes</taxon>
        <taxon>Pseudonocardiales</taxon>
        <taxon>Pseudonocardiaceae</taxon>
        <taxon>Actinokineospora</taxon>
    </lineage>
</organism>
<dbReference type="Gene3D" id="1.10.630.10">
    <property type="entry name" value="Cytochrome P450"/>
    <property type="match status" value="1"/>
</dbReference>
<dbReference type="eggNOG" id="COG2124">
    <property type="taxonomic scope" value="Bacteria"/>
</dbReference>
<keyword evidence="9" id="KW-1185">Reference proteome</keyword>
<keyword evidence="7" id="KW-0503">Monooxygenase</keyword>
<dbReference type="CDD" id="cd11067">
    <property type="entry name" value="CYP152"/>
    <property type="match status" value="1"/>
</dbReference>
<dbReference type="AlphaFoldDB" id="W7IS75"/>
<reference evidence="8 9" key="1">
    <citation type="journal article" date="2014" name="Genome Announc.">
        <title>Draft Genome Sequence of the Antitrypanosomally Active Sponge-Associated Bacterium Actinokineospora sp. Strain EG49.</title>
        <authorList>
            <person name="Harjes J."/>
            <person name="Ryu T."/>
            <person name="Abdelmohsen U.R."/>
            <person name="Moitinho-Silva L."/>
            <person name="Horn H."/>
            <person name="Ravasi T."/>
            <person name="Hentschel U."/>
        </authorList>
    </citation>
    <scope>NUCLEOTIDE SEQUENCE [LARGE SCALE GENOMIC DNA]</scope>
    <source>
        <strain evidence="8 9">EG49</strain>
    </source>
</reference>
<dbReference type="EMBL" id="AYXG01000051">
    <property type="protein sequence ID" value="EWC63203.1"/>
    <property type="molecule type" value="Genomic_DNA"/>
</dbReference>
<comment type="cofactor">
    <cofactor evidence="1">
        <name>heme</name>
        <dbReference type="ChEBI" id="CHEBI:30413"/>
    </cofactor>
</comment>